<accession>A0A164MAY6</accession>
<dbReference type="AlphaFoldDB" id="A0A164MAY6"/>
<reference evidence="2 3" key="1">
    <citation type="submission" date="2016-03" db="EMBL/GenBank/DDBJ databases">
        <title>EvidentialGene: Evidence-directed Construction of Genes on Genomes.</title>
        <authorList>
            <person name="Gilbert D.G."/>
            <person name="Choi J.-H."/>
            <person name="Mockaitis K."/>
            <person name="Colbourne J."/>
            <person name="Pfrender M."/>
        </authorList>
    </citation>
    <scope>NUCLEOTIDE SEQUENCE [LARGE SCALE GENOMIC DNA]</scope>
    <source>
        <strain evidence="2 3">Xinb3</strain>
        <tissue evidence="2">Complete organism</tissue>
    </source>
</reference>
<name>A0A164MAY6_9CRUS</name>
<evidence type="ECO:0000313" key="3">
    <source>
        <dbReference type="Proteomes" id="UP000076858"/>
    </source>
</evidence>
<dbReference type="EMBL" id="LRGB01003032">
    <property type="protein sequence ID" value="KZS04880.1"/>
    <property type="molecule type" value="Genomic_DNA"/>
</dbReference>
<comment type="caution">
    <text evidence="2">The sequence shown here is derived from an EMBL/GenBank/DDBJ whole genome shotgun (WGS) entry which is preliminary data.</text>
</comment>
<feature type="compositionally biased region" description="Basic and acidic residues" evidence="1">
    <location>
        <begin position="19"/>
        <end position="34"/>
    </location>
</feature>
<feature type="compositionally biased region" description="Basic residues" evidence="1">
    <location>
        <begin position="1"/>
        <end position="11"/>
    </location>
</feature>
<evidence type="ECO:0000313" key="2">
    <source>
        <dbReference type="EMBL" id="KZS04880.1"/>
    </source>
</evidence>
<sequence>MEEGKKPKKKTITTGFHPPPDRTKRGLKPRRETKQVSVDCRPSSRPHVSAQHRTTCCSTSFTGGSSHSTYDLSFDWGWG</sequence>
<evidence type="ECO:0000256" key="1">
    <source>
        <dbReference type="SAM" id="MobiDB-lite"/>
    </source>
</evidence>
<gene>
    <name evidence="2" type="ORF">APZ42_032080</name>
</gene>
<organism evidence="2 3">
    <name type="scientific">Daphnia magna</name>
    <dbReference type="NCBI Taxonomy" id="35525"/>
    <lineage>
        <taxon>Eukaryota</taxon>
        <taxon>Metazoa</taxon>
        <taxon>Ecdysozoa</taxon>
        <taxon>Arthropoda</taxon>
        <taxon>Crustacea</taxon>
        <taxon>Branchiopoda</taxon>
        <taxon>Diplostraca</taxon>
        <taxon>Cladocera</taxon>
        <taxon>Anomopoda</taxon>
        <taxon>Daphniidae</taxon>
        <taxon>Daphnia</taxon>
    </lineage>
</organism>
<dbReference type="Proteomes" id="UP000076858">
    <property type="component" value="Unassembled WGS sequence"/>
</dbReference>
<protein>
    <submittedName>
        <fullName evidence="2">Uncharacterized protein</fullName>
    </submittedName>
</protein>
<feature type="region of interest" description="Disordered" evidence="1">
    <location>
        <begin position="1"/>
        <end position="53"/>
    </location>
</feature>
<keyword evidence="3" id="KW-1185">Reference proteome</keyword>
<proteinExistence type="predicted"/>